<dbReference type="SUPFAM" id="SSF51182">
    <property type="entry name" value="RmlC-like cupins"/>
    <property type="match status" value="1"/>
</dbReference>
<dbReference type="Proteomes" id="UP001056873">
    <property type="component" value="Chromosome"/>
</dbReference>
<protein>
    <submittedName>
        <fullName evidence="2">Cupin domain-containing protein</fullName>
    </submittedName>
</protein>
<dbReference type="InterPro" id="IPR014710">
    <property type="entry name" value="RmlC-like_jellyroll"/>
</dbReference>
<sequence length="100" mass="10746">MLFDLNALGAELPEAWRSRVLGRVGVANIKVLRMDPRSVEEETHDYSEGLLVISGLLRLEVAGEVIDVRAGQLYQAAAGVPHRVLAGSEGTLVIVDLPEG</sequence>
<gene>
    <name evidence="2" type="ORF">KFQ06_12250</name>
</gene>
<feature type="domain" description="Cupin type-2" evidence="1">
    <location>
        <begin position="34"/>
        <end position="96"/>
    </location>
</feature>
<name>A0ABY5CL44_9GAMM</name>
<evidence type="ECO:0000313" key="3">
    <source>
        <dbReference type="Proteomes" id="UP001056873"/>
    </source>
</evidence>
<dbReference type="GeneID" id="75022796"/>
<evidence type="ECO:0000313" key="2">
    <source>
        <dbReference type="EMBL" id="USU98848.1"/>
    </source>
</evidence>
<keyword evidence="3" id="KW-1185">Reference proteome</keyword>
<dbReference type="InterPro" id="IPR013096">
    <property type="entry name" value="Cupin_2"/>
</dbReference>
<evidence type="ECO:0000259" key="1">
    <source>
        <dbReference type="Pfam" id="PF07883"/>
    </source>
</evidence>
<reference evidence="2" key="1">
    <citation type="journal article" date="2022" name="BMC Genomics">
        <title>Genome sequence of the entomopathogenic Serratia entomophila isolate 626 and characterisation of the species specific itaconate degradation pathway.</title>
        <authorList>
            <person name="Vaughan A.L."/>
            <person name="Altermann E."/>
            <person name="Glare T.R."/>
            <person name="Hurst M.R.H."/>
        </authorList>
    </citation>
    <scope>NUCLEOTIDE SEQUENCE</scope>
    <source>
        <strain evidence="2">626</strain>
    </source>
</reference>
<proteinExistence type="predicted"/>
<dbReference type="RefSeq" id="WP_234584656.1">
    <property type="nucleotide sequence ID" value="NZ_CAMIPG010000001.1"/>
</dbReference>
<dbReference type="EMBL" id="CP074347">
    <property type="protein sequence ID" value="USU98848.1"/>
    <property type="molecule type" value="Genomic_DNA"/>
</dbReference>
<dbReference type="Pfam" id="PF07883">
    <property type="entry name" value="Cupin_2"/>
    <property type="match status" value="1"/>
</dbReference>
<dbReference type="InterPro" id="IPR011051">
    <property type="entry name" value="RmlC_Cupin_sf"/>
</dbReference>
<organism evidence="2 3">
    <name type="scientific">Serratia entomophila</name>
    <dbReference type="NCBI Taxonomy" id="42906"/>
    <lineage>
        <taxon>Bacteria</taxon>
        <taxon>Pseudomonadati</taxon>
        <taxon>Pseudomonadota</taxon>
        <taxon>Gammaproteobacteria</taxon>
        <taxon>Enterobacterales</taxon>
        <taxon>Yersiniaceae</taxon>
        <taxon>Serratia</taxon>
    </lineage>
</organism>
<accession>A0ABY5CL44</accession>
<dbReference type="Gene3D" id="2.60.120.10">
    <property type="entry name" value="Jelly Rolls"/>
    <property type="match status" value="1"/>
</dbReference>